<dbReference type="EMBL" id="CP061800">
    <property type="protein sequence ID" value="QTA93314.1"/>
    <property type="molecule type" value="Genomic_DNA"/>
</dbReference>
<keyword evidence="2" id="KW-1185">Reference proteome</keyword>
<protein>
    <submittedName>
        <fullName evidence="1">Uncharacterized protein</fullName>
    </submittedName>
</protein>
<evidence type="ECO:0000313" key="2">
    <source>
        <dbReference type="Proteomes" id="UP000663722"/>
    </source>
</evidence>
<proteinExistence type="predicted"/>
<dbReference type="AlphaFoldDB" id="A0A975GTP4"/>
<evidence type="ECO:0000313" key="1">
    <source>
        <dbReference type="EMBL" id="QTA93314.1"/>
    </source>
</evidence>
<gene>
    <name evidence="1" type="ORF">dnm_094160</name>
</gene>
<dbReference type="Proteomes" id="UP000663722">
    <property type="component" value="Chromosome"/>
</dbReference>
<reference evidence="1" key="1">
    <citation type="journal article" date="2021" name="Microb. Physiol.">
        <title>Proteogenomic Insights into the Physiology of Marine, Sulfate-Reducing, Filamentous Desulfonema limicola and Desulfonema magnum.</title>
        <authorList>
            <person name="Schnaars V."/>
            <person name="Wohlbrand L."/>
            <person name="Scheve S."/>
            <person name="Hinrichs C."/>
            <person name="Reinhardt R."/>
            <person name="Rabus R."/>
        </authorList>
    </citation>
    <scope>NUCLEOTIDE SEQUENCE</scope>
    <source>
        <strain evidence="1">4be13</strain>
    </source>
</reference>
<organism evidence="1 2">
    <name type="scientific">Desulfonema magnum</name>
    <dbReference type="NCBI Taxonomy" id="45655"/>
    <lineage>
        <taxon>Bacteria</taxon>
        <taxon>Pseudomonadati</taxon>
        <taxon>Thermodesulfobacteriota</taxon>
        <taxon>Desulfobacteria</taxon>
        <taxon>Desulfobacterales</taxon>
        <taxon>Desulfococcaceae</taxon>
        <taxon>Desulfonema</taxon>
    </lineage>
</organism>
<sequence>MRKILFRNRKNKIFALRIRPELPKSTALFQARVRLVSMSVAGNKTGSGFFDLHILSNLIF</sequence>
<name>A0A975GTP4_9BACT</name>
<accession>A0A975GTP4</accession>
<dbReference type="KEGG" id="dmm:dnm_094160"/>